<keyword evidence="7" id="KW-1185">Reference proteome</keyword>
<dbReference type="Pfam" id="PF01494">
    <property type="entry name" value="FAD_binding_3"/>
    <property type="match status" value="1"/>
</dbReference>
<comment type="caution">
    <text evidence="6">The sequence shown here is derived from an EMBL/GenBank/DDBJ whole genome shotgun (WGS) entry which is preliminary data.</text>
</comment>
<dbReference type="OrthoDB" id="47494at2759"/>
<dbReference type="InterPro" id="IPR002938">
    <property type="entry name" value="FAD-bd"/>
</dbReference>
<sequence>MDRVEEMEEIIVVGGGICGLATALALHRFLLLIYYFLPIIGIISIKQLINPCQCCFFMVYELLRKGIKSLVLEKSESLRATGAGITIRTNGWRALDQLGVGSKLRKTAIHLQREQDIWLTDGKQQEIPLGEGAETRCLRRSDLITSLAESLPPATIRLGCQILSVTQHPLTSYSIIQLQNGSSIKAKVLIGCDGANSVVADFLQLKPPKLLPLSEVRGFTNFANGHDFGNDFVQVWGDHSIIGRMPVDNNLVYWFVTLKVNPRGSVVAKDPELIHQLALESIKGFPAELVSMITNCDRESLSLARLRHRAPWEILLGSFQNGTVTVAGDAMHVMGPFLGQGGSAGIEDAIVLARCLAQKMHEIDHVKTGGRQVMISPHKVGEAFDEYVKERRMRLVWLSTQTYLCSLLVKPPSFLVEFVCNILMMALFSDSIAHTQYDCGHL</sequence>
<gene>
    <name evidence="6" type="ORF">FH972_026842</name>
</gene>
<dbReference type="EMBL" id="VIBQ01000129">
    <property type="protein sequence ID" value="KAB8933556.1"/>
    <property type="molecule type" value="Genomic_DNA"/>
</dbReference>
<comment type="similarity">
    <text evidence="3">Belongs to the 3-hydroxybenzoate 6-hydroxylase family.</text>
</comment>
<keyword evidence="4" id="KW-0472">Membrane</keyword>
<keyword evidence="4" id="KW-1133">Transmembrane helix</keyword>
<dbReference type="PRINTS" id="PR00420">
    <property type="entry name" value="RNGMNOXGNASE"/>
</dbReference>
<dbReference type="PANTHER" id="PTHR45934:SF2">
    <property type="entry name" value="MONOOXYGENASE 1"/>
    <property type="match status" value="1"/>
</dbReference>
<evidence type="ECO:0000313" key="7">
    <source>
        <dbReference type="Proteomes" id="UP000327013"/>
    </source>
</evidence>
<proteinExistence type="inferred from homology"/>
<dbReference type="PANTHER" id="PTHR45934">
    <property type="entry name" value="FAD/NAD(P)-BINDING OXIDOREDUCTASE FAMILY PROTEIN"/>
    <property type="match status" value="1"/>
</dbReference>
<keyword evidence="4" id="KW-0812">Transmembrane</keyword>
<evidence type="ECO:0000313" key="6">
    <source>
        <dbReference type="EMBL" id="KAB8933556.1"/>
    </source>
</evidence>
<evidence type="ECO:0000256" key="2">
    <source>
        <dbReference type="ARBA" id="ARBA00023033"/>
    </source>
</evidence>
<accession>A0A5N6L5K9</accession>
<evidence type="ECO:0000256" key="4">
    <source>
        <dbReference type="SAM" id="Phobius"/>
    </source>
</evidence>
<organism evidence="6 7">
    <name type="scientific">Carpinus fangiana</name>
    <dbReference type="NCBI Taxonomy" id="176857"/>
    <lineage>
        <taxon>Eukaryota</taxon>
        <taxon>Viridiplantae</taxon>
        <taxon>Streptophyta</taxon>
        <taxon>Embryophyta</taxon>
        <taxon>Tracheophyta</taxon>
        <taxon>Spermatophyta</taxon>
        <taxon>Magnoliopsida</taxon>
        <taxon>eudicotyledons</taxon>
        <taxon>Gunneridae</taxon>
        <taxon>Pentapetalae</taxon>
        <taxon>rosids</taxon>
        <taxon>fabids</taxon>
        <taxon>Fagales</taxon>
        <taxon>Betulaceae</taxon>
        <taxon>Carpinus</taxon>
    </lineage>
</organism>
<dbReference type="InterPro" id="IPR044560">
    <property type="entry name" value="MOase"/>
</dbReference>
<dbReference type="InterPro" id="IPR036188">
    <property type="entry name" value="FAD/NAD-bd_sf"/>
</dbReference>
<evidence type="ECO:0000256" key="3">
    <source>
        <dbReference type="ARBA" id="ARBA00024018"/>
    </source>
</evidence>
<protein>
    <recommendedName>
        <fullName evidence="5">FAD-binding domain-containing protein</fullName>
    </recommendedName>
</protein>
<evidence type="ECO:0000259" key="5">
    <source>
        <dbReference type="Pfam" id="PF01494"/>
    </source>
</evidence>
<keyword evidence="2" id="KW-0503">Monooxygenase</keyword>
<feature type="domain" description="FAD-binding" evidence="5">
    <location>
        <begin position="61"/>
        <end position="360"/>
    </location>
</feature>
<feature type="transmembrane region" description="Helical" evidence="4">
    <location>
        <begin position="12"/>
        <end position="37"/>
    </location>
</feature>
<dbReference type="SUPFAM" id="SSF51905">
    <property type="entry name" value="FAD/NAD(P)-binding domain"/>
    <property type="match status" value="1"/>
</dbReference>
<dbReference type="GO" id="GO:0004497">
    <property type="term" value="F:monooxygenase activity"/>
    <property type="evidence" value="ECO:0007669"/>
    <property type="project" value="UniProtKB-KW"/>
</dbReference>
<name>A0A5N6L5K9_9ROSI</name>
<dbReference type="AlphaFoldDB" id="A0A5N6L5K9"/>
<keyword evidence="1" id="KW-0560">Oxidoreductase</keyword>
<evidence type="ECO:0000256" key="1">
    <source>
        <dbReference type="ARBA" id="ARBA00023002"/>
    </source>
</evidence>
<dbReference type="Proteomes" id="UP000327013">
    <property type="component" value="Unassembled WGS sequence"/>
</dbReference>
<reference evidence="6 7" key="1">
    <citation type="submission" date="2019-06" db="EMBL/GenBank/DDBJ databases">
        <title>A chromosomal-level reference genome of Carpinus fangiana (Coryloideae, Betulaceae).</title>
        <authorList>
            <person name="Yang X."/>
            <person name="Wang Z."/>
            <person name="Zhang L."/>
            <person name="Hao G."/>
            <person name="Liu J."/>
            <person name="Yang Y."/>
        </authorList>
    </citation>
    <scope>NUCLEOTIDE SEQUENCE [LARGE SCALE GENOMIC DNA]</scope>
    <source>
        <strain evidence="6">Cfa_2016G</strain>
        <tissue evidence="6">Leaf</tissue>
    </source>
</reference>
<dbReference type="Gene3D" id="3.50.50.60">
    <property type="entry name" value="FAD/NAD(P)-binding domain"/>
    <property type="match status" value="1"/>
</dbReference>
<dbReference type="GO" id="GO:0071949">
    <property type="term" value="F:FAD binding"/>
    <property type="evidence" value="ECO:0007669"/>
    <property type="project" value="InterPro"/>
</dbReference>